<accession>A0AAV2HXE1</accession>
<evidence type="ECO:0000259" key="3">
    <source>
        <dbReference type="Pfam" id="PF00685"/>
    </source>
</evidence>
<keyword evidence="2" id="KW-0808">Transferase</keyword>
<dbReference type="InterPro" id="IPR000863">
    <property type="entry name" value="Sulfotransferase_dom"/>
</dbReference>
<dbReference type="Gene3D" id="3.40.50.300">
    <property type="entry name" value="P-loop containing nucleotide triphosphate hydrolases"/>
    <property type="match status" value="1"/>
</dbReference>
<proteinExistence type="inferred from homology"/>
<organism evidence="4 5">
    <name type="scientific">Lymnaea stagnalis</name>
    <name type="common">Great pond snail</name>
    <name type="synonym">Helix stagnalis</name>
    <dbReference type="NCBI Taxonomy" id="6523"/>
    <lineage>
        <taxon>Eukaryota</taxon>
        <taxon>Metazoa</taxon>
        <taxon>Spiralia</taxon>
        <taxon>Lophotrochozoa</taxon>
        <taxon>Mollusca</taxon>
        <taxon>Gastropoda</taxon>
        <taxon>Heterobranchia</taxon>
        <taxon>Euthyneura</taxon>
        <taxon>Panpulmonata</taxon>
        <taxon>Hygrophila</taxon>
        <taxon>Lymnaeoidea</taxon>
        <taxon>Lymnaeidae</taxon>
        <taxon>Lymnaea</taxon>
    </lineage>
</organism>
<dbReference type="InterPro" id="IPR027417">
    <property type="entry name" value="P-loop_NTPase"/>
</dbReference>
<dbReference type="SUPFAM" id="SSF52540">
    <property type="entry name" value="P-loop containing nucleoside triphosphate hydrolases"/>
    <property type="match status" value="1"/>
</dbReference>
<reference evidence="4 5" key="1">
    <citation type="submission" date="2024-04" db="EMBL/GenBank/DDBJ databases">
        <authorList>
            <consortium name="Genoscope - CEA"/>
            <person name="William W."/>
        </authorList>
    </citation>
    <scope>NUCLEOTIDE SEQUENCE [LARGE SCALE GENOMIC DNA]</scope>
</reference>
<dbReference type="AlphaFoldDB" id="A0AAV2HXE1"/>
<gene>
    <name evidence="4" type="ORF">GSLYS_00012143001</name>
</gene>
<evidence type="ECO:0000313" key="4">
    <source>
        <dbReference type="EMBL" id="CAL1538322.1"/>
    </source>
</evidence>
<dbReference type="EMBL" id="CAXITT010000294">
    <property type="protein sequence ID" value="CAL1538322.1"/>
    <property type="molecule type" value="Genomic_DNA"/>
</dbReference>
<dbReference type="Proteomes" id="UP001497497">
    <property type="component" value="Unassembled WGS sequence"/>
</dbReference>
<protein>
    <recommendedName>
        <fullName evidence="3">Sulfotransferase domain-containing protein</fullName>
    </recommendedName>
</protein>
<name>A0AAV2HXE1_LYMST</name>
<sequence>MDPLSKALKRTIDFHDTAGIHDAAGKLVPFCRLPNGRLFPPFGEQYINNVKTTKLRPDDIFVCGYPKSGCHWTWEIMVMILKGKPEYSKIGKVETMLELASPELPAAVPSPRILNTHVWYEELPDEIKKYNNKIVLTTRNPKDTAVSHYNHHINMPHIYHYDGKFNDWVLLWIEGLTDYGGFVEFHQKWDTAIRDDPKPPILVVNYEEMRENLEPTVRKLAEFLSVTLTEQQIQEITEAADFNTMKEKFKGLPTEVLIRKGQVGDWKNWFTVASSDAIDKWRPDLDKTLFKFRYLL</sequence>
<dbReference type="GO" id="GO:0008146">
    <property type="term" value="F:sulfotransferase activity"/>
    <property type="evidence" value="ECO:0007669"/>
    <property type="project" value="InterPro"/>
</dbReference>
<evidence type="ECO:0000256" key="2">
    <source>
        <dbReference type="ARBA" id="ARBA00022679"/>
    </source>
</evidence>
<comment type="caution">
    <text evidence="4">The sequence shown here is derived from an EMBL/GenBank/DDBJ whole genome shotgun (WGS) entry which is preliminary data.</text>
</comment>
<dbReference type="PANTHER" id="PTHR11783">
    <property type="entry name" value="SULFOTRANSFERASE SULT"/>
    <property type="match status" value="1"/>
</dbReference>
<dbReference type="Pfam" id="PF00685">
    <property type="entry name" value="Sulfotransfer_1"/>
    <property type="match status" value="1"/>
</dbReference>
<evidence type="ECO:0000313" key="5">
    <source>
        <dbReference type="Proteomes" id="UP001497497"/>
    </source>
</evidence>
<evidence type="ECO:0000256" key="1">
    <source>
        <dbReference type="ARBA" id="ARBA00005771"/>
    </source>
</evidence>
<comment type="similarity">
    <text evidence="1">Belongs to the sulfotransferase 1 family.</text>
</comment>
<keyword evidence="5" id="KW-1185">Reference proteome</keyword>
<feature type="domain" description="Sulfotransferase" evidence="3">
    <location>
        <begin position="57"/>
        <end position="281"/>
    </location>
</feature>